<proteinExistence type="predicted"/>
<gene>
    <name evidence="1" type="ORF">AGR13a_Lc30096</name>
</gene>
<protein>
    <recommendedName>
        <fullName evidence="3">Transposase</fullName>
    </recommendedName>
</protein>
<dbReference type="Proteomes" id="UP000191812">
    <property type="component" value="Unassembled WGS sequence"/>
</dbReference>
<keyword evidence="2" id="KW-1185">Reference proteome</keyword>
<evidence type="ECO:0000313" key="1">
    <source>
        <dbReference type="EMBL" id="CUX58255.1"/>
    </source>
</evidence>
<evidence type="ECO:0008006" key="3">
    <source>
        <dbReference type="Google" id="ProtNLM"/>
    </source>
</evidence>
<accession>A0ABM9VLK7</accession>
<comment type="caution">
    <text evidence="1">The sequence shown here is derived from an EMBL/GenBank/DDBJ whole genome shotgun (WGS) entry which is preliminary data.</text>
</comment>
<dbReference type="EMBL" id="FBWH01000042">
    <property type="protein sequence ID" value="CUX58255.1"/>
    <property type="molecule type" value="Genomic_DNA"/>
</dbReference>
<sequence>MSTKMSRLRGRALCGDRCRSPVPHGHWKTTTFTGALRLLFEVDLKVLEGSEIFDLEFF</sequence>
<organism evidence="1 2">
    <name type="scientific">Agrobacterium genomosp. 13 str. CFBP 6927</name>
    <dbReference type="NCBI Taxonomy" id="1183428"/>
    <lineage>
        <taxon>Bacteria</taxon>
        <taxon>Pseudomonadati</taxon>
        <taxon>Pseudomonadota</taxon>
        <taxon>Alphaproteobacteria</taxon>
        <taxon>Hyphomicrobiales</taxon>
        <taxon>Rhizobiaceae</taxon>
        <taxon>Rhizobium/Agrobacterium group</taxon>
        <taxon>Agrobacterium</taxon>
        <taxon>Agrobacterium tumefaciens complex</taxon>
    </lineage>
</organism>
<evidence type="ECO:0000313" key="2">
    <source>
        <dbReference type="Proteomes" id="UP000191812"/>
    </source>
</evidence>
<reference evidence="1 2" key="1">
    <citation type="submission" date="2016-01" db="EMBL/GenBank/DDBJ databases">
        <authorList>
            <person name="Regsiter A."/>
            <person name="william w."/>
        </authorList>
    </citation>
    <scope>NUCLEOTIDE SEQUENCE [LARGE SCALE GENOMIC DNA]</scope>
    <source>
        <strain evidence="1 2">CFBP 6927</strain>
    </source>
</reference>
<name>A0ABM9VLK7_9HYPH</name>